<keyword evidence="5" id="KW-1185">Reference proteome</keyword>
<sequence>MSGDQTAQVIWYVLALTLVGSALLSRRVSLKGALGMALIWVGIFLLVLIAFSYRQELGLVATRVQTKVTGAPRQQMEGNAIRIALAADGHYWVEGNVNGVPARFLVDSGASITALSEATTRLAGLIVDQQRIAMMQTANGPVEAKYSVVPTLAVGAIKTSDLTVVVSPAFGEVNVLGMNFLSQLKSWRVEDGEMILEPK</sequence>
<dbReference type="Proteomes" id="UP000681425">
    <property type="component" value="Chromosome"/>
</dbReference>
<evidence type="ECO:0000256" key="2">
    <source>
        <dbReference type="SAM" id="Phobius"/>
    </source>
</evidence>
<dbReference type="PROSITE" id="PS00141">
    <property type="entry name" value="ASP_PROTEASE"/>
    <property type="match status" value="1"/>
</dbReference>
<dbReference type="InterPro" id="IPR021109">
    <property type="entry name" value="Peptidase_aspartic_dom_sf"/>
</dbReference>
<dbReference type="GO" id="GO:0006508">
    <property type="term" value="P:proteolysis"/>
    <property type="evidence" value="ECO:0007669"/>
    <property type="project" value="UniProtKB-KW"/>
</dbReference>
<dbReference type="CDD" id="cd05483">
    <property type="entry name" value="retropepsin_like_bacteria"/>
    <property type="match status" value="1"/>
</dbReference>
<dbReference type="EC" id="3.4.23.-" evidence="4"/>
<evidence type="ECO:0000313" key="4">
    <source>
        <dbReference type="EMBL" id="QUT03896.1"/>
    </source>
</evidence>
<organism evidence="4 5">
    <name type="scientific">Sphingobium phenoxybenzoativorans</name>
    <dbReference type="NCBI Taxonomy" id="1592790"/>
    <lineage>
        <taxon>Bacteria</taxon>
        <taxon>Pseudomonadati</taxon>
        <taxon>Pseudomonadota</taxon>
        <taxon>Alphaproteobacteria</taxon>
        <taxon>Sphingomonadales</taxon>
        <taxon>Sphingomonadaceae</taxon>
        <taxon>Sphingobium</taxon>
    </lineage>
</organism>
<dbReference type="InterPro" id="IPR001969">
    <property type="entry name" value="Aspartic_peptidase_AS"/>
</dbReference>
<gene>
    <name evidence="4" type="ORF">KFK14_12105</name>
</gene>
<dbReference type="GO" id="GO:0004190">
    <property type="term" value="F:aspartic-type endopeptidase activity"/>
    <property type="evidence" value="ECO:0007669"/>
    <property type="project" value="InterPro"/>
</dbReference>
<feature type="domain" description="Peptidase A2" evidence="3">
    <location>
        <begin position="102"/>
        <end position="180"/>
    </location>
</feature>
<dbReference type="NCBIfam" id="TIGR02281">
    <property type="entry name" value="clan_AA_DTGA"/>
    <property type="match status" value="1"/>
</dbReference>
<evidence type="ECO:0000313" key="5">
    <source>
        <dbReference type="Proteomes" id="UP000681425"/>
    </source>
</evidence>
<keyword evidence="4" id="KW-0645">Protease</keyword>
<dbReference type="AlphaFoldDB" id="A0A975PZM5"/>
<feature type="transmembrane region" description="Helical" evidence="2">
    <location>
        <begin position="6"/>
        <end position="25"/>
    </location>
</feature>
<evidence type="ECO:0000259" key="3">
    <source>
        <dbReference type="PROSITE" id="PS50175"/>
    </source>
</evidence>
<keyword evidence="2" id="KW-0812">Transmembrane</keyword>
<reference evidence="4" key="1">
    <citation type="submission" date="2021-04" db="EMBL/GenBank/DDBJ databases">
        <title>Isolation of p-tert-butylphenol degrading bacteria Sphingobium phenoxybenzoativorans Tas13 from active sludge.</title>
        <authorList>
            <person name="Li Y."/>
        </authorList>
    </citation>
    <scope>NUCLEOTIDE SEQUENCE</scope>
    <source>
        <strain evidence="4">Tas13</strain>
    </source>
</reference>
<keyword evidence="2" id="KW-0472">Membrane</keyword>
<keyword evidence="1 4" id="KW-0378">Hydrolase</keyword>
<evidence type="ECO:0000256" key="1">
    <source>
        <dbReference type="ARBA" id="ARBA00022801"/>
    </source>
</evidence>
<dbReference type="RefSeq" id="WP_212607811.1">
    <property type="nucleotide sequence ID" value="NZ_CP073910.1"/>
</dbReference>
<protein>
    <submittedName>
        <fullName evidence="4">TIGR02281 family clan AA aspartic protease</fullName>
        <ecNumber evidence="4">3.4.23.-</ecNumber>
    </submittedName>
</protein>
<feature type="transmembrane region" description="Helical" evidence="2">
    <location>
        <begin position="32"/>
        <end position="53"/>
    </location>
</feature>
<dbReference type="InterPro" id="IPR001995">
    <property type="entry name" value="Peptidase_A2_cat"/>
</dbReference>
<dbReference type="InterPro" id="IPR034122">
    <property type="entry name" value="Retropepsin-like_bacterial"/>
</dbReference>
<dbReference type="InterPro" id="IPR011969">
    <property type="entry name" value="Clan_AA_Asp_peptidase_C"/>
</dbReference>
<dbReference type="Gene3D" id="2.40.70.10">
    <property type="entry name" value="Acid Proteases"/>
    <property type="match status" value="1"/>
</dbReference>
<name>A0A975PZM5_9SPHN</name>
<proteinExistence type="predicted"/>
<dbReference type="EMBL" id="CP073910">
    <property type="protein sequence ID" value="QUT03896.1"/>
    <property type="molecule type" value="Genomic_DNA"/>
</dbReference>
<accession>A0A975PZM5</accession>
<dbReference type="KEGG" id="spph:KFK14_12105"/>
<dbReference type="Pfam" id="PF13975">
    <property type="entry name" value="gag-asp_proteas"/>
    <property type="match status" value="1"/>
</dbReference>
<dbReference type="SUPFAM" id="SSF50630">
    <property type="entry name" value="Acid proteases"/>
    <property type="match status" value="1"/>
</dbReference>
<keyword evidence="2" id="KW-1133">Transmembrane helix</keyword>
<dbReference type="PROSITE" id="PS50175">
    <property type="entry name" value="ASP_PROT_RETROV"/>
    <property type="match status" value="1"/>
</dbReference>